<dbReference type="RefSeq" id="WP_166753227.1">
    <property type="nucleotide sequence ID" value="NZ_JAASQQ010000007.1"/>
</dbReference>
<comment type="caution">
    <text evidence="1">The sequence shown here is derived from an EMBL/GenBank/DDBJ whole genome shotgun (WGS) entry which is preliminary data.</text>
</comment>
<keyword evidence="2" id="KW-1185">Reference proteome</keyword>
<evidence type="ECO:0000313" key="1">
    <source>
        <dbReference type="EMBL" id="GAA0675614.1"/>
    </source>
</evidence>
<protein>
    <submittedName>
        <fullName evidence="1">Uncharacterized protein</fullName>
    </submittedName>
</protein>
<evidence type="ECO:0000313" key="2">
    <source>
        <dbReference type="Proteomes" id="UP001500238"/>
    </source>
</evidence>
<organism evidence="1 2">
    <name type="scientific">Sphingomonas insulae</name>
    <dbReference type="NCBI Taxonomy" id="424800"/>
    <lineage>
        <taxon>Bacteria</taxon>
        <taxon>Pseudomonadati</taxon>
        <taxon>Pseudomonadota</taxon>
        <taxon>Alphaproteobacteria</taxon>
        <taxon>Sphingomonadales</taxon>
        <taxon>Sphingomonadaceae</taxon>
        <taxon>Sphingomonas</taxon>
    </lineage>
</organism>
<reference evidence="1 2" key="1">
    <citation type="journal article" date="2019" name="Int. J. Syst. Evol. Microbiol.">
        <title>The Global Catalogue of Microorganisms (GCM) 10K type strain sequencing project: providing services to taxonomists for standard genome sequencing and annotation.</title>
        <authorList>
            <consortium name="The Broad Institute Genomics Platform"/>
            <consortium name="The Broad Institute Genome Sequencing Center for Infectious Disease"/>
            <person name="Wu L."/>
            <person name="Ma J."/>
        </authorList>
    </citation>
    <scope>NUCLEOTIDE SEQUENCE [LARGE SCALE GENOMIC DNA]</scope>
    <source>
        <strain evidence="1 2">JCM 14603</strain>
    </source>
</reference>
<accession>A0ABN1HZE2</accession>
<proteinExistence type="predicted"/>
<name>A0ABN1HZE2_9SPHN</name>
<dbReference type="Proteomes" id="UP001500238">
    <property type="component" value="Unassembled WGS sequence"/>
</dbReference>
<gene>
    <name evidence="1" type="ORF">GCM10009102_29900</name>
</gene>
<sequence length="104" mass="11443">MLMISPFGNSRSRGPIKTAGEEVWFNGSTGIVLVNEAPGSKRRLSYCTQVAFLVSLRVRATADETTYRLSSAFVAEHPAKSDALLFYQAPNQAVTVQTDQRKYA</sequence>
<dbReference type="EMBL" id="BAAAES010000011">
    <property type="protein sequence ID" value="GAA0675614.1"/>
    <property type="molecule type" value="Genomic_DNA"/>
</dbReference>